<evidence type="ECO:0000313" key="2">
    <source>
        <dbReference type="Proteomes" id="UP001148662"/>
    </source>
</evidence>
<accession>A0ACC1S0G9</accession>
<sequence>MSHLTLSPESLHTTPAPTPSACTESVERPTPSARTESVERPTPSARTESVEHPTMPYINIPLLNVQDAPAPHLERENAPPVVPVDNQDEPAVPSEEPEAHLPPPLRPPTATTAQKRAASKFTPPAAALSSNQPIEQPKATRGRSKAAKPHVEPTHHSSRDRHPLDEWWKLQKYKPHAEGSAEPGADAPAEQPEAEATLPPSNDKASPNNDDEKESFPPMNDDELNEFATAEVSAQRVHAGQALPDPQTLKEALRRSDSAEWQAAADAEIQAHITNGTWVPCKLPPSRTAIGCRWVMLQKYKVDGSIDRYKVRLVAKG</sequence>
<proteinExistence type="predicted"/>
<evidence type="ECO:0000313" key="1">
    <source>
        <dbReference type="EMBL" id="KAJ3529504.1"/>
    </source>
</evidence>
<protein>
    <submittedName>
        <fullName evidence="1">Uncharacterized protein</fullName>
    </submittedName>
</protein>
<gene>
    <name evidence="1" type="ORF">NM688_g7845</name>
</gene>
<organism evidence="1 2">
    <name type="scientific">Phlebia brevispora</name>
    <dbReference type="NCBI Taxonomy" id="194682"/>
    <lineage>
        <taxon>Eukaryota</taxon>
        <taxon>Fungi</taxon>
        <taxon>Dikarya</taxon>
        <taxon>Basidiomycota</taxon>
        <taxon>Agaricomycotina</taxon>
        <taxon>Agaricomycetes</taxon>
        <taxon>Polyporales</taxon>
        <taxon>Meruliaceae</taxon>
        <taxon>Phlebia</taxon>
    </lineage>
</organism>
<name>A0ACC1S0G9_9APHY</name>
<reference evidence="1" key="1">
    <citation type="submission" date="2022-07" db="EMBL/GenBank/DDBJ databases">
        <title>Genome Sequence of Phlebia brevispora.</title>
        <authorList>
            <person name="Buettner E."/>
        </authorList>
    </citation>
    <scope>NUCLEOTIDE SEQUENCE</scope>
    <source>
        <strain evidence="1">MPL23</strain>
    </source>
</reference>
<comment type="caution">
    <text evidence="1">The sequence shown here is derived from an EMBL/GenBank/DDBJ whole genome shotgun (WGS) entry which is preliminary data.</text>
</comment>
<keyword evidence="2" id="KW-1185">Reference proteome</keyword>
<dbReference type="EMBL" id="JANHOG010001941">
    <property type="protein sequence ID" value="KAJ3529504.1"/>
    <property type="molecule type" value="Genomic_DNA"/>
</dbReference>
<dbReference type="Proteomes" id="UP001148662">
    <property type="component" value="Unassembled WGS sequence"/>
</dbReference>